<comment type="caution">
    <text evidence="1">The sequence shown here is derived from an EMBL/GenBank/DDBJ whole genome shotgun (WGS) entry which is preliminary data.</text>
</comment>
<proteinExistence type="predicted"/>
<organism evidence="1 2">
    <name type="scientific">Streptomyces umbrinus</name>
    <dbReference type="NCBI Taxonomy" id="67370"/>
    <lineage>
        <taxon>Bacteria</taxon>
        <taxon>Bacillati</taxon>
        <taxon>Actinomycetota</taxon>
        <taxon>Actinomycetes</taxon>
        <taxon>Kitasatosporales</taxon>
        <taxon>Streptomycetaceae</taxon>
        <taxon>Streptomyces</taxon>
        <taxon>Streptomyces phaeochromogenes group</taxon>
    </lineage>
</organism>
<dbReference type="RefSeq" id="WP_307522878.1">
    <property type="nucleotide sequence ID" value="NZ_JAUSZI010000002.1"/>
</dbReference>
<sequence>MKLSKEIECTVDLTITDAVESHVRDLIHSAAAEHQVDVKYLPINNYRITVNFGDDLDGAQALVSRADRLADDDSD</sequence>
<protein>
    <submittedName>
        <fullName evidence="1">Uncharacterized protein</fullName>
    </submittedName>
</protein>
<keyword evidence="2" id="KW-1185">Reference proteome</keyword>
<dbReference type="Proteomes" id="UP001230328">
    <property type="component" value="Unassembled WGS sequence"/>
</dbReference>
<gene>
    <name evidence="1" type="ORF">QF035_005101</name>
</gene>
<evidence type="ECO:0000313" key="1">
    <source>
        <dbReference type="EMBL" id="MDQ1027519.1"/>
    </source>
</evidence>
<dbReference type="EMBL" id="JAUSZI010000002">
    <property type="protein sequence ID" value="MDQ1027519.1"/>
    <property type="molecule type" value="Genomic_DNA"/>
</dbReference>
<reference evidence="1 2" key="1">
    <citation type="submission" date="2023-07" db="EMBL/GenBank/DDBJ databases">
        <title>Comparative genomics of wheat-associated soil bacteria to identify genetic determinants of phenazine resistance.</title>
        <authorList>
            <person name="Mouncey N."/>
        </authorList>
    </citation>
    <scope>NUCLEOTIDE SEQUENCE [LARGE SCALE GENOMIC DNA]</scope>
    <source>
        <strain evidence="1 2">V2I4</strain>
    </source>
</reference>
<accession>A0ABU0SYE0</accession>
<evidence type="ECO:0000313" key="2">
    <source>
        <dbReference type="Proteomes" id="UP001230328"/>
    </source>
</evidence>
<name>A0ABU0SYE0_9ACTN</name>